<sequence>MTVVARKDPQAIADAVSYPLRRKVPLSRIENARQFVEAYDEILDAKLLDAIATSSVSTDWSEMGGRGIMFQNGSLWLDDDGKVIAINHQTEKGKHKRAELIEADKRQLSGSLRDFTEPVLEWETAKFRIRIDRLPDDKFRYAAWLVNKKPAEQPELVLNNGSLTFDGSGGNHHYDFKSGPYHYRCMVNEIGAADDPPGELEVTKNDKVVLTQPVVKVVKGQ</sequence>
<name>A0A6V8N885_9BACT</name>
<accession>A0A6V8N885</accession>
<dbReference type="Proteomes" id="UP000587586">
    <property type="component" value="Unassembled WGS sequence"/>
</dbReference>
<evidence type="ECO:0000313" key="2">
    <source>
        <dbReference type="Proteomes" id="UP000587586"/>
    </source>
</evidence>
<comment type="caution">
    <text evidence="1">The sequence shown here is derived from an EMBL/GenBank/DDBJ whole genome shotgun (WGS) entry which is preliminary data.</text>
</comment>
<evidence type="ECO:0000313" key="1">
    <source>
        <dbReference type="EMBL" id="GFO68786.1"/>
    </source>
</evidence>
<protein>
    <submittedName>
        <fullName evidence="1">Uncharacterized protein</fullName>
    </submittedName>
</protein>
<dbReference type="EMBL" id="BLXZ01000004">
    <property type="protein sequence ID" value="GFO68786.1"/>
    <property type="molecule type" value="Genomic_DNA"/>
</dbReference>
<organism evidence="1 2">
    <name type="scientific">Geomonas limicola</name>
    <dbReference type="NCBI Taxonomy" id="2740186"/>
    <lineage>
        <taxon>Bacteria</taxon>
        <taxon>Pseudomonadati</taxon>
        <taxon>Thermodesulfobacteriota</taxon>
        <taxon>Desulfuromonadia</taxon>
        <taxon>Geobacterales</taxon>
        <taxon>Geobacteraceae</taxon>
        <taxon>Geomonas</taxon>
    </lineage>
</organism>
<proteinExistence type="predicted"/>
<dbReference type="AlphaFoldDB" id="A0A6V8N885"/>
<reference evidence="2" key="1">
    <citation type="submission" date="2020-06" db="EMBL/GenBank/DDBJ databases">
        <title>Draft genomic sequecing of Geomonas sp. Red745.</title>
        <authorList>
            <person name="Itoh H."/>
            <person name="Xu Z.X."/>
            <person name="Ushijima N."/>
            <person name="Masuda Y."/>
            <person name="Shiratori Y."/>
            <person name="Senoo K."/>
        </authorList>
    </citation>
    <scope>NUCLEOTIDE SEQUENCE [LARGE SCALE GENOMIC DNA]</scope>
    <source>
        <strain evidence="2">Red745</strain>
    </source>
</reference>
<keyword evidence="2" id="KW-1185">Reference proteome</keyword>
<gene>
    <name evidence="1" type="ORF">GMLC_23650</name>
</gene>